<comment type="caution">
    <text evidence="1">The sequence shown here is derived from an EMBL/GenBank/DDBJ whole genome shotgun (WGS) entry which is preliminary data.</text>
</comment>
<name>A0A177B302_9BILA</name>
<protein>
    <submittedName>
        <fullName evidence="1">Uncharacterized protein</fullName>
    </submittedName>
</protein>
<sequence>MHQPSYFDNILFLTENQPHILYDTLYRDLPICDHLKSGDDIVDFIKSILKTCSHDEKYIHIGSMTLQYILEEKINDSIVPFIDIIDTEIIFMCKKMYERTFMYMYNNSSEYLNRMKQLSNYALFISDFSERILKDSTSRSIKIQNLMNKILHYIFDFLGIILHNSQFCGGLIRKAKYIYKIFSKTYPNVMESYRVSIETITKMEEDQENVHILNDEEAECFDQFLKDMETNK</sequence>
<dbReference type="AlphaFoldDB" id="A0A177B302"/>
<keyword evidence="2" id="KW-1185">Reference proteome</keyword>
<dbReference type="Proteomes" id="UP000078046">
    <property type="component" value="Unassembled WGS sequence"/>
</dbReference>
<organism evidence="1 2">
    <name type="scientific">Intoshia linei</name>
    <dbReference type="NCBI Taxonomy" id="1819745"/>
    <lineage>
        <taxon>Eukaryota</taxon>
        <taxon>Metazoa</taxon>
        <taxon>Spiralia</taxon>
        <taxon>Lophotrochozoa</taxon>
        <taxon>Mesozoa</taxon>
        <taxon>Orthonectida</taxon>
        <taxon>Rhopaluridae</taxon>
        <taxon>Intoshia</taxon>
    </lineage>
</organism>
<reference evidence="1 2" key="1">
    <citation type="submission" date="2016-04" db="EMBL/GenBank/DDBJ databases">
        <title>The genome of Intoshia linei affirms orthonectids as highly simplified spiralians.</title>
        <authorList>
            <person name="Mikhailov K.V."/>
            <person name="Slusarev G.S."/>
            <person name="Nikitin M.A."/>
            <person name="Logacheva M.D."/>
            <person name="Penin A."/>
            <person name="Aleoshin V."/>
            <person name="Panchin Y.V."/>
        </authorList>
    </citation>
    <scope>NUCLEOTIDE SEQUENCE [LARGE SCALE GENOMIC DNA]</scope>
    <source>
        <strain evidence="1">Intl2013</strain>
        <tissue evidence="1">Whole animal</tissue>
    </source>
</reference>
<dbReference type="EMBL" id="LWCA01000407">
    <property type="protein sequence ID" value="OAF68659.1"/>
    <property type="molecule type" value="Genomic_DNA"/>
</dbReference>
<evidence type="ECO:0000313" key="1">
    <source>
        <dbReference type="EMBL" id="OAF68659.1"/>
    </source>
</evidence>
<proteinExistence type="predicted"/>
<gene>
    <name evidence="1" type="ORF">A3Q56_03582</name>
</gene>
<evidence type="ECO:0000313" key="2">
    <source>
        <dbReference type="Proteomes" id="UP000078046"/>
    </source>
</evidence>
<accession>A0A177B302</accession>